<dbReference type="EMBL" id="JASNQZ010000015">
    <property type="protein sequence ID" value="KAL0946052.1"/>
    <property type="molecule type" value="Genomic_DNA"/>
</dbReference>
<accession>A0ABR3IRX0</accession>
<feature type="compositionally biased region" description="Acidic residues" evidence="1">
    <location>
        <begin position="135"/>
        <end position="150"/>
    </location>
</feature>
<evidence type="ECO:0000313" key="3">
    <source>
        <dbReference type="Proteomes" id="UP001556367"/>
    </source>
</evidence>
<organism evidence="2 3">
    <name type="scientific">Hohenbuehelia grisea</name>
    <dbReference type="NCBI Taxonomy" id="104357"/>
    <lineage>
        <taxon>Eukaryota</taxon>
        <taxon>Fungi</taxon>
        <taxon>Dikarya</taxon>
        <taxon>Basidiomycota</taxon>
        <taxon>Agaricomycotina</taxon>
        <taxon>Agaricomycetes</taxon>
        <taxon>Agaricomycetidae</taxon>
        <taxon>Agaricales</taxon>
        <taxon>Pleurotineae</taxon>
        <taxon>Pleurotaceae</taxon>
        <taxon>Hohenbuehelia</taxon>
    </lineage>
</organism>
<name>A0ABR3IRX0_9AGAR</name>
<feature type="region of interest" description="Disordered" evidence="1">
    <location>
        <begin position="126"/>
        <end position="150"/>
    </location>
</feature>
<evidence type="ECO:0000313" key="2">
    <source>
        <dbReference type="EMBL" id="KAL0946052.1"/>
    </source>
</evidence>
<reference evidence="3" key="1">
    <citation type="submission" date="2024-06" db="EMBL/GenBank/DDBJ databases">
        <title>Multi-omics analyses provide insights into the biosynthesis of the anticancer antibiotic pleurotin in Hohenbuehelia grisea.</title>
        <authorList>
            <person name="Weaver J.A."/>
            <person name="Alberti F."/>
        </authorList>
    </citation>
    <scope>NUCLEOTIDE SEQUENCE [LARGE SCALE GENOMIC DNA]</scope>
    <source>
        <strain evidence="3">T-177</strain>
    </source>
</reference>
<dbReference type="Proteomes" id="UP001556367">
    <property type="component" value="Unassembled WGS sequence"/>
</dbReference>
<evidence type="ECO:0000256" key="1">
    <source>
        <dbReference type="SAM" id="MobiDB-lite"/>
    </source>
</evidence>
<proteinExistence type="predicted"/>
<protein>
    <submittedName>
        <fullName evidence="2">Uncharacterized protein</fullName>
    </submittedName>
</protein>
<gene>
    <name evidence="2" type="ORF">HGRIS_012325</name>
</gene>
<sequence length="150" mass="16529">MPSTSSNAPRPFLLPPILLPDSVPNTARAFHEQAEFYLATVRALEDQTQVAWAAAYRNARMAEEHRRLNPDGFAKLQGVEGRVSISGLPISLPNDPDFHVWSYVNRLHSGEGRCWLETLDEASTDALLGDPKDLEADEADEEIDDGSAAE</sequence>
<keyword evidence="3" id="KW-1185">Reference proteome</keyword>
<comment type="caution">
    <text evidence="2">The sequence shown here is derived from an EMBL/GenBank/DDBJ whole genome shotgun (WGS) entry which is preliminary data.</text>
</comment>